<proteinExistence type="predicted"/>
<dbReference type="EMBL" id="CP054929">
    <property type="protein sequence ID" value="QKW54691.1"/>
    <property type="molecule type" value="Genomic_DNA"/>
</dbReference>
<reference evidence="3 4" key="1">
    <citation type="submission" date="2020-06" db="EMBL/GenBank/DDBJ databases">
        <title>Genome mining for natural products.</title>
        <authorList>
            <person name="Zhang B."/>
            <person name="Shi J."/>
            <person name="Ge H."/>
        </authorList>
    </citation>
    <scope>NUCLEOTIDE SEQUENCE [LARGE SCALE GENOMIC DNA]</scope>
    <source>
        <strain evidence="3 4">NA00687</strain>
    </source>
</reference>
<evidence type="ECO:0000313" key="4">
    <source>
        <dbReference type="Proteomes" id="UP000509303"/>
    </source>
</evidence>
<dbReference type="PANTHER" id="PTHR12993">
    <property type="entry name" value="N-ACETYLGLUCOSAMINYL-PHOSPHATIDYLINOSITOL DE-N-ACETYLASE-RELATED"/>
    <property type="match status" value="1"/>
</dbReference>
<gene>
    <name evidence="3" type="ORF">HUT08_22170</name>
</gene>
<dbReference type="InterPro" id="IPR024078">
    <property type="entry name" value="LmbE-like_dom_sf"/>
</dbReference>
<dbReference type="AlphaFoldDB" id="A0A7H8NJG9"/>
<dbReference type="PANTHER" id="PTHR12993:SF11">
    <property type="entry name" value="N-ACETYLGLUCOSAMINYL-PHOSPHATIDYLINOSITOL DE-N-ACETYLASE"/>
    <property type="match status" value="1"/>
</dbReference>
<evidence type="ECO:0000256" key="1">
    <source>
        <dbReference type="ARBA" id="ARBA00022833"/>
    </source>
</evidence>
<dbReference type="Pfam" id="PF02585">
    <property type="entry name" value="PIG-L"/>
    <property type="match status" value="1"/>
</dbReference>
<sequence length="721" mass="76454">MVAALAALTAAGVVGGRARHSSASQSALPGGSAAPVRSVDPHAAEPFTTVTGEKDALLLQVLAHPDDDLYFMNPDARHVLEAGIPVVSVYVTAGEALGVNNAPGRPLPPPDKPGYASARQQGLRQAYAEMLGMHRFTRWQRSVLELPGGLSAETNFLAQGARSVRLIFLNIATLSAAGARTPHLWDTPGTTMETLLPTGSPLRAVSTYRHETLVDVLAHLMDQFRPTLVHTMDPDPDFQVHDATHRRDSDQPGCSDHRDHTPVALFTWKAMFQWAADAARRDGRAPRFTTTAFRGYYNQRWPKNLPPDVVGDKARFLAAYGGGPDWECGNPAGCGDYGQGGTRPLRNRKGWIRSTHYRHPGPRLAPLTEPDGRTVAYGVLGTQAVRWRETAPGSGRWGAPHNLGGGPLAPALCAVVDRAGKQLVFALRFAALEGQGGANVRELVVLEQRRAGGPFRPWRGLGTPEEDPERGRRVGCPVAIATPDGRVHLFARTADKGLATRVRDARGSWAPWQPTPDAGAPGTGAAPLAEADEIQDGLSVTLDAHGLVHVFAAGRGTLRHWAQTGAGQPVSAQPPTGLPAPGEQPAVALAPSGALLLTYRTPAATEPISYVFGGDQADTPATRLRGFAGYGPLSTSYAPADEDAEEPEPQPLALGRGRDGEAVLQYGTGPGVRPLRSPARLRPVGLPALIPSGPRAAPARVVGLSPAATPWLWQPRPTGRA</sequence>
<feature type="region of interest" description="Disordered" evidence="2">
    <location>
        <begin position="507"/>
        <end position="526"/>
    </location>
</feature>
<dbReference type="InterPro" id="IPR003737">
    <property type="entry name" value="GlcNAc_PI_deacetylase-related"/>
</dbReference>
<dbReference type="Proteomes" id="UP000509303">
    <property type="component" value="Chromosome"/>
</dbReference>
<feature type="region of interest" description="Disordered" evidence="2">
    <location>
        <begin position="635"/>
        <end position="656"/>
    </location>
</feature>
<keyword evidence="4" id="KW-1185">Reference proteome</keyword>
<keyword evidence="1" id="KW-0862">Zinc</keyword>
<protein>
    <submittedName>
        <fullName evidence="3">PIG-L family deacetylase</fullName>
    </submittedName>
</protein>
<dbReference type="Gene3D" id="3.40.50.10320">
    <property type="entry name" value="LmbE-like"/>
    <property type="match status" value="1"/>
</dbReference>
<dbReference type="GO" id="GO:0016137">
    <property type="term" value="P:glycoside metabolic process"/>
    <property type="evidence" value="ECO:0007669"/>
    <property type="project" value="UniProtKB-ARBA"/>
</dbReference>
<evidence type="ECO:0000313" key="3">
    <source>
        <dbReference type="EMBL" id="QKW54691.1"/>
    </source>
</evidence>
<dbReference type="SUPFAM" id="SSF89372">
    <property type="entry name" value="Fucose-specific lectin"/>
    <property type="match status" value="1"/>
</dbReference>
<dbReference type="SUPFAM" id="SSF102588">
    <property type="entry name" value="LmbE-like"/>
    <property type="match status" value="1"/>
</dbReference>
<organism evidence="3 4">
    <name type="scientific">Streptomyces buecherae</name>
    <dbReference type="NCBI Taxonomy" id="2763006"/>
    <lineage>
        <taxon>Bacteria</taxon>
        <taxon>Bacillati</taxon>
        <taxon>Actinomycetota</taxon>
        <taxon>Actinomycetes</taxon>
        <taxon>Kitasatosporales</taxon>
        <taxon>Streptomycetaceae</taxon>
        <taxon>Streptomyces</taxon>
    </lineage>
</organism>
<feature type="compositionally biased region" description="Low complexity" evidence="2">
    <location>
        <begin position="515"/>
        <end position="526"/>
    </location>
</feature>
<evidence type="ECO:0000256" key="2">
    <source>
        <dbReference type="SAM" id="MobiDB-lite"/>
    </source>
</evidence>
<accession>A0A7H8NJG9</accession>
<dbReference type="GO" id="GO:0016811">
    <property type="term" value="F:hydrolase activity, acting on carbon-nitrogen (but not peptide) bonds, in linear amides"/>
    <property type="evidence" value="ECO:0007669"/>
    <property type="project" value="TreeGrafter"/>
</dbReference>
<name>A0A7H8NJG9_9ACTN</name>